<dbReference type="OrthoDB" id="21123at2759"/>
<accession>A0A5C3EHM5</accession>
<dbReference type="PANTHER" id="PTHR16196:SF0">
    <property type="entry name" value="PRE-MRNA-SPLICING FACTOR CWC25 HOMOLOG"/>
    <property type="match status" value="1"/>
</dbReference>
<keyword evidence="6" id="KW-0508">mRNA splicing</keyword>
<feature type="domain" description="CBF1-interacting co-repressor CIR N-terminal" evidence="9">
    <location>
        <begin position="11"/>
        <end position="47"/>
    </location>
</feature>
<dbReference type="GO" id="GO:0005684">
    <property type="term" value="C:U2-type spliceosomal complex"/>
    <property type="evidence" value="ECO:0007669"/>
    <property type="project" value="TreeGrafter"/>
</dbReference>
<feature type="compositionally biased region" description="Basic residues" evidence="8">
    <location>
        <begin position="178"/>
        <end position="188"/>
    </location>
</feature>
<proteinExistence type="inferred from homology"/>
<keyword evidence="3" id="KW-0507">mRNA processing</keyword>
<dbReference type="EMBL" id="OOIN01000025">
    <property type="protein sequence ID" value="SPO28991.1"/>
    <property type="molecule type" value="Genomic_DNA"/>
</dbReference>
<feature type="compositionally biased region" description="Low complexity" evidence="8">
    <location>
        <begin position="314"/>
        <end position="331"/>
    </location>
</feature>
<comment type="subcellular location">
    <subcellularLocation>
        <location evidence="1">Nucleus</location>
    </subcellularLocation>
</comment>
<dbReference type="InterPro" id="IPR019339">
    <property type="entry name" value="CIR_N_dom"/>
</dbReference>
<feature type="region of interest" description="Disordered" evidence="8">
    <location>
        <begin position="164"/>
        <end position="403"/>
    </location>
</feature>
<feature type="compositionally biased region" description="Basic and acidic residues" evidence="8">
    <location>
        <begin position="355"/>
        <end position="386"/>
    </location>
</feature>
<keyword evidence="7" id="KW-0539">Nucleus</keyword>
<protein>
    <submittedName>
        <fullName evidence="10">Related to Cell cycle control protein cwf25</fullName>
    </submittedName>
</protein>
<dbReference type="Pfam" id="PF10197">
    <property type="entry name" value="Cir_N"/>
    <property type="match status" value="1"/>
</dbReference>
<evidence type="ECO:0000256" key="4">
    <source>
        <dbReference type="ARBA" id="ARBA00022728"/>
    </source>
</evidence>
<reference evidence="10 11" key="1">
    <citation type="submission" date="2018-03" db="EMBL/GenBank/DDBJ databases">
        <authorList>
            <person name="Guldener U."/>
        </authorList>
    </citation>
    <scope>NUCLEOTIDE SEQUENCE [LARGE SCALE GENOMIC DNA]</scope>
    <source>
        <strain evidence="10 11">NBRC100155</strain>
    </source>
</reference>
<evidence type="ECO:0000256" key="5">
    <source>
        <dbReference type="ARBA" id="ARBA00023054"/>
    </source>
</evidence>
<gene>
    <name evidence="10" type="ORF">UTRI_04961_B</name>
</gene>
<evidence type="ECO:0000256" key="2">
    <source>
        <dbReference type="ARBA" id="ARBA00006695"/>
    </source>
</evidence>
<keyword evidence="11" id="KW-1185">Reference proteome</keyword>
<dbReference type="SMART" id="SM01083">
    <property type="entry name" value="Cir_N"/>
    <property type="match status" value="1"/>
</dbReference>
<evidence type="ECO:0000256" key="1">
    <source>
        <dbReference type="ARBA" id="ARBA00004123"/>
    </source>
</evidence>
<evidence type="ECO:0000256" key="3">
    <source>
        <dbReference type="ARBA" id="ARBA00022664"/>
    </source>
</evidence>
<dbReference type="PANTHER" id="PTHR16196">
    <property type="entry name" value="CELL CYCLE CONTROL PROTEIN CWF25"/>
    <property type="match status" value="1"/>
</dbReference>
<evidence type="ECO:0000313" key="10">
    <source>
        <dbReference type="EMBL" id="SPO28991.1"/>
    </source>
</evidence>
<evidence type="ECO:0000256" key="6">
    <source>
        <dbReference type="ARBA" id="ARBA00023187"/>
    </source>
</evidence>
<keyword evidence="5" id="KW-0175">Coiled coil</keyword>
<feature type="compositionally biased region" description="Basic and acidic residues" evidence="8">
    <location>
        <begin position="213"/>
        <end position="312"/>
    </location>
</feature>
<name>A0A5C3EHM5_9BASI</name>
<sequence>MGGGDLNMKKSWHPLLQSNQERVWKREKEALEERKKLEELRREREQEREMQELQRLQEEAGGKKRVDRVDWMYATPAATGSNSAAEMEDYLLGKKRVDKLLQGDEAEKVSKTNQKNLISLQNANSARDLAAKVREDPMLAIKQQEQAAYEALLRDPARLRQLKIQAGIDVDAESKEDRRKRKEEKRRRHDEGHKRRRHNDDDDDDDRRRRHDSRSDNRSHRQREDRDSKDRDRARSPRRRDGDSSHRRHRDDEHRSSRPNRDEERRDGERRRNDSRDHDSDRRFRDRPRTPPSKRDEEGLRTEPRSNEERSRRAAYGGRARPRSRSPSPRNSFRRDRRDAPYGNGLPIDNGSAISREEEEKRKEEIRSQKLREMEQNAKSMEERRSSYVSKINAEEAEQNRREAELRQKLIDAKAKGNSDGRGNFILDQQRKTFGDHVDLAERLRRDRGRLQRMD</sequence>
<evidence type="ECO:0000256" key="8">
    <source>
        <dbReference type="SAM" id="MobiDB-lite"/>
    </source>
</evidence>
<dbReference type="Pfam" id="PF12542">
    <property type="entry name" value="CWC25"/>
    <property type="match status" value="1"/>
</dbReference>
<dbReference type="AlphaFoldDB" id="A0A5C3EHM5"/>
<evidence type="ECO:0000259" key="9">
    <source>
        <dbReference type="SMART" id="SM01083"/>
    </source>
</evidence>
<feature type="region of interest" description="Disordered" evidence="8">
    <location>
        <begin position="36"/>
        <end position="61"/>
    </location>
</feature>
<dbReference type="GO" id="GO:0000398">
    <property type="term" value="P:mRNA splicing, via spliceosome"/>
    <property type="evidence" value="ECO:0007669"/>
    <property type="project" value="TreeGrafter"/>
</dbReference>
<evidence type="ECO:0000256" key="7">
    <source>
        <dbReference type="ARBA" id="ARBA00023242"/>
    </source>
</evidence>
<dbReference type="InterPro" id="IPR022209">
    <property type="entry name" value="CWC25"/>
</dbReference>
<comment type="similarity">
    <text evidence="2">Belongs to the CWC25 family.</text>
</comment>
<dbReference type="InterPro" id="IPR051376">
    <property type="entry name" value="CWC25_splicing_factor"/>
</dbReference>
<organism evidence="10 11">
    <name type="scientific">Ustilago trichophora</name>
    <dbReference type="NCBI Taxonomy" id="86804"/>
    <lineage>
        <taxon>Eukaryota</taxon>
        <taxon>Fungi</taxon>
        <taxon>Dikarya</taxon>
        <taxon>Basidiomycota</taxon>
        <taxon>Ustilaginomycotina</taxon>
        <taxon>Ustilaginomycetes</taxon>
        <taxon>Ustilaginales</taxon>
        <taxon>Ustilaginaceae</taxon>
        <taxon>Ustilago</taxon>
    </lineage>
</organism>
<keyword evidence="4" id="KW-0747">Spliceosome</keyword>
<evidence type="ECO:0000313" key="11">
    <source>
        <dbReference type="Proteomes" id="UP000324022"/>
    </source>
</evidence>
<dbReference type="Proteomes" id="UP000324022">
    <property type="component" value="Unassembled WGS sequence"/>
</dbReference>